<accession>A0A8J2VRG1</accession>
<dbReference type="OrthoDB" id="10405264at2759"/>
<evidence type="ECO:0000313" key="2">
    <source>
        <dbReference type="Proteomes" id="UP000789524"/>
    </source>
</evidence>
<keyword evidence="2" id="KW-1185">Reference proteome</keyword>
<sequence length="149" mass="16340">MARIREGKRPRGRIRETPIFQSSVVSARAQAHAAPPYSDSDPNGAPAQSVPCARHVETVVRCQCVDRTVSEQRSCCHIRLTFQGKGTPSASCKQPACRTERMCCHAKCDSLSEGNESAASRIFLLCGRVDNNSLWMFSSVSPRCRLSPS</sequence>
<comment type="caution">
    <text evidence="1">The sequence shown here is derived from an EMBL/GenBank/DDBJ whole genome shotgun (WGS) entry which is preliminary data.</text>
</comment>
<proteinExistence type="predicted"/>
<reference evidence="1" key="1">
    <citation type="submission" date="2021-09" db="EMBL/GenBank/DDBJ databases">
        <authorList>
            <person name="Martin H S."/>
        </authorList>
    </citation>
    <scope>NUCLEOTIDE SEQUENCE</scope>
</reference>
<evidence type="ECO:0000313" key="1">
    <source>
        <dbReference type="EMBL" id="CAG9561801.1"/>
    </source>
</evidence>
<dbReference type="AlphaFoldDB" id="A0A8J2VRG1"/>
<protein>
    <submittedName>
        <fullName evidence="1">(African queen) hypothetical protein</fullName>
    </submittedName>
</protein>
<name>A0A8J2VRG1_9NEOP</name>
<gene>
    <name evidence="1" type="ORF">DCHRY22_LOCUS3248</name>
</gene>
<dbReference type="Proteomes" id="UP000789524">
    <property type="component" value="Unassembled WGS sequence"/>
</dbReference>
<dbReference type="EMBL" id="CAKASE010000047">
    <property type="protein sequence ID" value="CAG9561801.1"/>
    <property type="molecule type" value="Genomic_DNA"/>
</dbReference>
<organism evidence="1 2">
    <name type="scientific">Danaus chrysippus</name>
    <name type="common">African queen</name>
    <dbReference type="NCBI Taxonomy" id="151541"/>
    <lineage>
        <taxon>Eukaryota</taxon>
        <taxon>Metazoa</taxon>
        <taxon>Ecdysozoa</taxon>
        <taxon>Arthropoda</taxon>
        <taxon>Hexapoda</taxon>
        <taxon>Insecta</taxon>
        <taxon>Pterygota</taxon>
        <taxon>Neoptera</taxon>
        <taxon>Endopterygota</taxon>
        <taxon>Lepidoptera</taxon>
        <taxon>Glossata</taxon>
        <taxon>Ditrysia</taxon>
        <taxon>Papilionoidea</taxon>
        <taxon>Nymphalidae</taxon>
        <taxon>Danainae</taxon>
        <taxon>Danaini</taxon>
        <taxon>Danaina</taxon>
        <taxon>Danaus</taxon>
        <taxon>Anosia</taxon>
    </lineage>
</organism>